<organism evidence="1 2">
    <name type="scientific">Riccia fluitans</name>
    <dbReference type="NCBI Taxonomy" id="41844"/>
    <lineage>
        <taxon>Eukaryota</taxon>
        <taxon>Viridiplantae</taxon>
        <taxon>Streptophyta</taxon>
        <taxon>Embryophyta</taxon>
        <taxon>Marchantiophyta</taxon>
        <taxon>Marchantiopsida</taxon>
        <taxon>Marchantiidae</taxon>
        <taxon>Marchantiales</taxon>
        <taxon>Ricciaceae</taxon>
        <taxon>Riccia</taxon>
    </lineage>
</organism>
<evidence type="ECO:0000313" key="2">
    <source>
        <dbReference type="Proteomes" id="UP001605036"/>
    </source>
</evidence>
<dbReference type="AlphaFoldDB" id="A0ABD1YS57"/>
<gene>
    <name evidence="1" type="ORF">R1flu_004972</name>
</gene>
<protein>
    <submittedName>
        <fullName evidence="1">Uncharacterized protein</fullName>
    </submittedName>
</protein>
<sequence length="111" mass="12847">MVGEEVVEGWWVVVSGGQLPGCQDRERERERGRWEIQIGRVQIRQFKRGRGAQFLRSSQVLELLLCSVSQKDILSPSNLEVFAWVPWPLWTRSVNLAQRDVVCSDGIRLWP</sequence>
<dbReference type="EMBL" id="JBHFFA010000003">
    <property type="protein sequence ID" value="KAL2633493.1"/>
    <property type="molecule type" value="Genomic_DNA"/>
</dbReference>
<keyword evidence="2" id="KW-1185">Reference proteome</keyword>
<accession>A0ABD1YS57</accession>
<name>A0ABD1YS57_9MARC</name>
<proteinExistence type="predicted"/>
<comment type="caution">
    <text evidence="1">The sequence shown here is derived from an EMBL/GenBank/DDBJ whole genome shotgun (WGS) entry which is preliminary data.</text>
</comment>
<reference evidence="1 2" key="1">
    <citation type="submission" date="2024-09" db="EMBL/GenBank/DDBJ databases">
        <title>Chromosome-scale assembly of Riccia fluitans.</title>
        <authorList>
            <person name="Paukszto L."/>
            <person name="Sawicki J."/>
            <person name="Karawczyk K."/>
            <person name="Piernik-Szablinska J."/>
            <person name="Szczecinska M."/>
            <person name="Mazdziarz M."/>
        </authorList>
    </citation>
    <scope>NUCLEOTIDE SEQUENCE [LARGE SCALE GENOMIC DNA]</scope>
    <source>
        <strain evidence="1">Rf_01</strain>
        <tissue evidence="1">Aerial parts of the thallus</tissue>
    </source>
</reference>
<evidence type="ECO:0000313" key="1">
    <source>
        <dbReference type="EMBL" id="KAL2633493.1"/>
    </source>
</evidence>
<dbReference type="Proteomes" id="UP001605036">
    <property type="component" value="Unassembled WGS sequence"/>
</dbReference>